<sequence length="332" mass="37027">MRYLVTTNLSHIPKDHQIIMVDGTVPGWQPRSDDLHWDHHRSGGADIQIDEMPMPKTKLVEDFATTQPTCIVTPQVDADACCAGAWVQLPREVLVRSQVVDRLRAIAWDCDHLMVPEELNHLAEFALKAVAGMKTIGSAIATELQLSPDRQTWTPEDWERYMSISFQRSTEWLIAAAAGDRTWPGEQGEADAYLKGLESDAQQLIAQERIRLILTSRGFVGVCNLKGIGRYIDPRAFYQGLTSIADIQSLRPETLVIREHKNGGTQYTLGCLPAHPQTPKLDYTSGIFERLTQAELIKNPHAEGWGGRRTVGGSGWNTPSQLIPEEIVELIS</sequence>
<dbReference type="RefSeq" id="WP_016872685.1">
    <property type="nucleotide sequence ID" value="NZ_AJLN01000084.1"/>
</dbReference>
<evidence type="ECO:0000313" key="2">
    <source>
        <dbReference type="Proteomes" id="UP000268857"/>
    </source>
</evidence>
<dbReference type="Proteomes" id="UP000268857">
    <property type="component" value="Unassembled WGS sequence"/>
</dbReference>
<comment type="caution">
    <text evidence="1">The sequence shown here is derived from an EMBL/GenBank/DDBJ whole genome shotgun (WGS) entry which is preliminary data.</text>
</comment>
<reference evidence="1 2" key="1">
    <citation type="journal article" date="2019" name="Genome Biol. Evol.">
        <title>Day and night: Metabolic profiles and evolutionary relationships of six axenic non-marine cyanobacteria.</title>
        <authorList>
            <person name="Will S.E."/>
            <person name="Henke P."/>
            <person name="Boedeker C."/>
            <person name="Huang S."/>
            <person name="Brinkmann H."/>
            <person name="Rohde M."/>
            <person name="Jarek M."/>
            <person name="Friedl T."/>
            <person name="Seufert S."/>
            <person name="Schumacher M."/>
            <person name="Overmann J."/>
            <person name="Neumann-Schaal M."/>
            <person name="Petersen J."/>
        </authorList>
    </citation>
    <scope>NUCLEOTIDE SEQUENCE [LARGE SCALE GENOMIC DNA]</scope>
    <source>
        <strain evidence="1 2">PCC 6912</strain>
    </source>
</reference>
<name>A0A3S0YHR7_CHLFR</name>
<dbReference type="EMBL" id="RSCJ01000003">
    <property type="protein sequence ID" value="RUR84882.1"/>
    <property type="molecule type" value="Genomic_DNA"/>
</dbReference>
<evidence type="ECO:0000313" key="1">
    <source>
        <dbReference type="EMBL" id="RUR84882.1"/>
    </source>
</evidence>
<organism evidence="1 2">
    <name type="scientific">Chlorogloeopsis fritschii PCC 6912</name>
    <dbReference type="NCBI Taxonomy" id="211165"/>
    <lineage>
        <taxon>Bacteria</taxon>
        <taxon>Bacillati</taxon>
        <taxon>Cyanobacteriota</taxon>
        <taxon>Cyanophyceae</taxon>
        <taxon>Nostocales</taxon>
        <taxon>Chlorogloeopsidaceae</taxon>
        <taxon>Chlorogloeopsis</taxon>
    </lineage>
</organism>
<keyword evidence="2" id="KW-1185">Reference proteome</keyword>
<dbReference type="AlphaFoldDB" id="A0A3S0YHR7"/>
<gene>
    <name evidence="1" type="ORF">PCC6912_09980</name>
</gene>
<proteinExistence type="predicted"/>
<dbReference type="OrthoDB" id="570958at2"/>
<protein>
    <submittedName>
        <fullName evidence="1">Uncharacterized protein</fullName>
    </submittedName>
</protein>
<accession>A0A3S0YHR7</accession>